<evidence type="ECO:0000313" key="2">
    <source>
        <dbReference type="Proteomes" id="UP000478052"/>
    </source>
</evidence>
<dbReference type="OrthoDB" id="6604247at2759"/>
<keyword evidence="2" id="KW-1185">Reference proteome</keyword>
<name>A0A6G0ZFZ7_APHCR</name>
<proteinExistence type="predicted"/>
<sequence length="159" mass="18216">MINTFFDNSNMIDNDDNHTILLVLVFVTDDNAEGLSAVPAPWEDSRLDERIYADTPNYLTFQLNSKRYSVPYHPVARLRASQTAGVVLPYAMIANRNYVNDDANRFEPVWKPTAAELLTVLMNRRKNTDTGMDNTNFMRFGIIILLSRQSFQKSKIYSA</sequence>
<protein>
    <submittedName>
        <fullName evidence="1">Uncharacterized protein</fullName>
    </submittedName>
</protein>
<dbReference type="AlphaFoldDB" id="A0A6G0ZFZ7"/>
<organism evidence="1 2">
    <name type="scientific">Aphis craccivora</name>
    <name type="common">Cowpea aphid</name>
    <dbReference type="NCBI Taxonomy" id="307492"/>
    <lineage>
        <taxon>Eukaryota</taxon>
        <taxon>Metazoa</taxon>
        <taxon>Ecdysozoa</taxon>
        <taxon>Arthropoda</taxon>
        <taxon>Hexapoda</taxon>
        <taxon>Insecta</taxon>
        <taxon>Pterygota</taxon>
        <taxon>Neoptera</taxon>
        <taxon>Paraneoptera</taxon>
        <taxon>Hemiptera</taxon>
        <taxon>Sternorrhyncha</taxon>
        <taxon>Aphidomorpha</taxon>
        <taxon>Aphidoidea</taxon>
        <taxon>Aphididae</taxon>
        <taxon>Aphidini</taxon>
        <taxon>Aphis</taxon>
        <taxon>Aphis</taxon>
    </lineage>
</organism>
<comment type="caution">
    <text evidence="1">The sequence shown here is derived from an EMBL/GenBank/DDBJ whole genome shotgun (WGS) entry which is preliminary data.</text>
</comment>
<dbReference type="Proteomes" id="UP000478052">
    <property type="component" value="Unassembled WGS sequence"/>
</dbReference>
<reference evidence="1 2" key="1">
    <citation type="submission" date="2019-08" db="EMBL/GenBank/DDBJ databases">
        <title>Whole genome of Aphis craccivora.</title>
        <authorList>
            <person name="Voronova N.V."/>
            <person name="Shulinski R.S."/>
            <person name="Bandarenka Y.V."/>
            <person name="Zhorov D.G."/>
            <person name="Warner D."/>
        </authorList>
    </citation>
    <scope>NUCLEOTIDE SEQUENCE [LARGE SCALE GENOMIC DNA]</scope>
    <source>
        <strain evidence="1">180601</strain>
        <tissue evidence="1">Whole Body</tissue>
    </source>
</reference>
<evidence type="ECO:0000313" key="1">
    <source>
        <dbReference type="EMBL" id="KAF0769719.1"/>
    </source>
</evidence>
<gene>
    <name evidence="1" type="ORF">FWK35_00019815</name>
</gene>
<accession>A0A6G0ZFZ7</accession>
<dbReference type="EMBL" id="VUJU01000546">
    <property type="protein sequence ID" value="KAF0769719.1"/>
    <property type="molecule type" value="Genomic_DNA"/>
</dbReference>